<dbReference type="Proteomes" id="UP001633002">
    <property type="component" value="Unassembled WGS sequence"/>
</dbReference>
<proteinExistence type="predicted"/>
<dbReference type="AlphaFoldDB" id="A0ABD3H5L0"/>
<evidence type="ECO:0000313" key="4">
    <source>
        <dbReference type="Proteomes" id="UP001633002"/>
    </source>
</evidence>
<feature type="domain" description="Reverse transcriptase zinc-binding" evidence="2">
    <location>
        <begin position="281"/>
        <end position="347"/>
    </location>
</feature>
<feature type="compositionally biased region" description="Basic and acidic residues" evidence="1">
    <location>
        <begin position="506"/>
        <end position="523"/>
    </location>
</feature>
<accession>A0ABD3H5L0</accession>
<protein>
    <recommendedName>
        <fullName evidence="2">Reverse transcriptase zinc-binding domain-containing protein</fullName>
    </recommendedName>
</protein>
<sequence length="551" mass="63466">MAMLRHEQVQGQIQGLETGNGRQILEAMFADDTGLLLNADETNWNRATQVISRFEKMSGAKFNVLKSLVVPIGFMEPPSWLIRTGCKIAVEGEVWTYLGCPLGINLSEEQVLQHVLDRITNRLKHWTHRMLSWESRLVLTKHILAALPVYVLMVLGLTGDGYKELTRTCRRFIWGTNREVQDKKALIAWNKMCRRKEDGGLGLISFELQAQALKMRLIEKVLSNEELDWVFLFRAILEWKILDTQSMAADIDVGCPIDHILLLGDKLQLRESPVTGRILEGWWRDLWHSGLLLRDKFWVWRIMFDGLCVNTRMRKMGIGEGMCSRCGMEPETVVHCLVRCPKVNWRWNRLLELMDLTQEEGGLAAKMAEELESAWKDPARTLPYLLLFCCHAKTAWKERCIEHFENKTQRTPVTVLIKQAVDLANEMEAVAAGARRKLAVQQAKAYLTNLQEKEQLDVLKQTFNRQGLMQFSIQETSRNVNDSAREDTQSSSSLEEPPSPACSDQQHWEHQPSFKQDQRDSRVYRTRTSTLRICRQLDSDLTQLHRVGPVL</sequence>
<dbReference type="EMBL" id="JBJQOH010000004">
    <property type="protein sequence ID" value="KAL3686808.1"/>
    <property type="molecule type" value="Genomic_DNA"/>
</dbReference>
<reference evidence="3 4" key="1">
    <citation type="submission" date="2024-09" db="EMBL/GenBank/DDBJ databases">
        <title>Chromosome-scale assembly of Riccia sorocarpa.</title>
        <authorList>
            <person name="Paukszto L."/>
        </authorList>
    </citation>
    <scope>NUCLEOTIDE SEQUENCE [LARGE SCALE GENOMIC DNA]</scope>
    <source>
        <strain evidence="3">LP-2024</strain>
        <tissue evidence="3">Aerial parts of the thallus</tissue>
    </source>
</reference>
<feature type="region of interest" description="Disordered" evidence="1">
    <location>
        <begin position="474"/>
        <end position="523"/>
    </location>
</feature>
<evidence type="ECO:0000256" key="1">
    <source>
        <dbReference type="SAM" id="MobiDB-lite"/>
    </source>
</evidence>
<dbReference type="InterPro" id="IPR026960">
    <property type="entry name" value="RVT-Znf"/>
</dbReference>
<dbReference type="Pfam" id="PF13966">
    <property type="entry name" value="zf-RVT"/>
    <property type="match status" value="1"/>
</dbReference>
<keyword evidence="4" id="KW-1185">Reference proteome</keyword>
<gene>
    <name evidence="3" type="ORF">R1sor_013117</name>
</gene>
<evidence type="ECO:0000259" key="2">
    <source>
        <dbReference type="Pfam" id="PF13966"/>
    </source>
</evidence>
<name>A0ABD3H5L0_9MARC</name>
<evidence type="ECO:0000313" key="3">
    <source>
        <dbReference type="EMBL" id="KAL3686808.1"/>
    </source>
</evidence>
<comment type="caution">
    <text evidence="3">The sequence shown here is derived from an EMBL/GenBank/DDBJ whole genome shotgun (WGS) entry which is preliminary data.</text>
</comment>
<dbReference type="PANTHER" id="PTHR33116">
    <property type="entry name" value="REVERSE TRANSCRIPTASE ZINC-BINDING DOMAIN-CONTAINING PROTEIN-RELATED-RELATED"/>
    <property type="match status" value="1"/>
</dbReference>
<organism evidence="3 4">
    <name type="scientific">Riccia sorocarpa</name>
    <dbReference type="NCBI Taxonomy" id="122646"/>
    <lineage>
        <taxon>Eukaryota</taxon>
        <taxon>Viridiplantae</taxon>
        <taxon>Streptophyta</taxon>
        <taxon>Embryophyta</taxon>
        <taxon>Marchantiophyta</taxon>
        <taxon>Marchantiopsida</taxon>
        <taxon>Marchantiidae</taxon>
        <taxon>Marchantiales</taxon>
        <taxon>Ricciaceae</taxon>
        <taxon>Riccia</taxon>
    </lineage>
</organism>
<dbReference type="PANTHER" id="PTHR33116:SF78">
    <property type="entry name" value="OS12G0587133 PROTEIN"/>
    <property type="match status" value="1"/>
</dbReference>